<dbReference type="PROSITE" id="PS51831">
    <property type="entry name" value="HD"/>
    <property type="match status" value="1"/>
</dbReference>
<accession>A0A4V3W886</accession>
<dbReference type="SUPFAM" id="SSF52172">
    <property type="entry name" value="CheY-like"/>
    <property type="match status" value="1"/>
</dbReference>
<dbReference type="Proteomes" id="UP000310754">
    <property type="component" value="Unassembled WGS sequence"/>
</dbReference>
<dbReference type="PROSITE" id="PS50110">
    <property type="entry name" value="RESPONSE_REGULATORY"/>
    <property type="match status" value="1"/>
</dbReference>
<keyword evidence="1" id="KW-0597">Phosphoprotein</keyword>
<dbReference type="AlphaFoldDB" id="A0A4V3W886"/>
<dbReference type="SUPFAM" id="SSF109604">
    <property type="entry name" value="HD-domain/PDEase-like"/>
    <property type="match status" value="1"/>
</dbReference>
<keyword evidence="7" id="KW-1185">Reference proteome</keyword>
<feature type="modified residue" description="4-aspartylphosphate" evidence="1">
    <location>
        <position position="52"/>
    </location>
</feature>
<feature type="region of interest" description="Disordered" evidence="2">
    <location>
        <begin position="353"/>
        <end position="374"/>
    </location>
</feature>
<evidence type="ECO:0000256" key="2">
    <source>
        <dbReference type="SAM" id="MobiDB-lite"/>
    </source>
</evidence>
<comment type="caution">
    <text evidence="6">The sequence shown here is derived from an EMBL/GenBank/DDBJ whole genome shotgun (WGS) entry which is preliminary data.</text>
</comment>
<dbReference type="PANTHER" id="PTHR45228:SF1">
    <property type="entry name" value="CYCLIC DI-GMP PHOSPHODIESTERASE TM_0186"/>
    <property type="match status" value="1"/>
</dbReference>
<dbReference type="InterPro" id="IPR003607">
    <property type="entry name" value="HD/PDEase_dom"/>
</dbReference>
<dbReference type="NCBIfam" id="TIGR00277">
    <property type="entry name" value="HDIG"/>
    <property type="match status" value="1"/>
</dbReference>
<dbReference type="SMART" id="SM00471">
    <property type="entry name" value="HDc"/>
    <property type="match status" value="1"/>
</dbReference>
<dbReference type="GO" id="GO:0000160">
    <property type="term" value="P:phosphorelay signal transduction system"/>
    <property type="evidence" value="ECO:0007669"/>
    <property type="project" value="InterPro"/>
</dbReference>
<dbReference type="Gene3D" id="1.10.3210.10">
    <property type="entry name" value="Hypothetical protein af1432"/>
    <property type="match status" value="1"/>
</dbReference>
<gene>
    <name evidence="6" type="ORF">E6C51_11005</name>
</gene>
<dbReference type="InterPro" id="IPR006675">
    <property type="entry name" value="HDIG_dom"/>
</dbReference>
<dbReference type="EMBL" id="SSOA01000004">
    <property type="protein sequence ID" value="THF50262.1"/>
    <property type="molecule type" value="Genomic_DNA"/>
</dbReference>
<protein>
    <submittedName>
        <fullName evidence="6">Response regulator</fullName>
    </submittedName>
</protein>
<dbReference type="RefSeq" id="WP_146934101.1">
    <property type="nucleotide sequence ID" value="NZ_SSOA01000004.1"/>
</dbReference>
<organism evidence="6 7">
    <name type="scientific">Allorhizobium terrae</name>
    <dbReference type="NCBI Taxonomy" id="1848972"/>
    <lineage>
        <taxon>Bacteria</taxon>
        <taxon>Pseudomonadati</taxon>
        <taxon>Pseudomonadota</taxon>
        <taxon>Alphaproteobacteria</taxon>
        <taxon>Hyphomicrobiales</taxon>
        <taxon>Rhizobiaceae</taxon>
        <taxon>Rhizobium/Agrobacterium group</taxon>
        <taxon>Allorhizobium</taxon>
    </lineage>
</organism>
<dbReference type="InterPro" id="IPR011006">
    <property type="entry name" value="CheY-like_superfamily"/>
</dbReference>
<name>A0A4V3W886_9HYPH</name>
<dbReference type="Pfam" id="PF00072">
    <property type="entry name" value="Response_reg"/>
    <property type="match status" value="1"/>
</dbReference>
<dbReference type="GO" id="GO:0008081">
    <property type="term" value="F:phosphoric diester hydrolase activity"/>
    <property type="evidence" value="ECO:0007669"/>
    <property type="project" value="UniProtKB-ARBA"/>
</dbReference>
<feature type="domain" description="HD" evidence="4">
    <location>
        <begin position="168"/>
        <end position="292"/>
    </location>
</feature>
<evidence type="ECO:0000259" key="5">
    <source>
        <dbReference type="PROSITE" id="PS51832"/>
    </source>
</evidence>
<dbReference type="Gene3D" id="3.40.50.2300">
    <property type="match status" value="1"/>
</dbReference>
<dbReference type="PANTHER" id="PTHR45228">
    <property type="entry name" value="CYCLIC DI-GMP PHOSPHODIESTERASE TM_0186-RELATED"/>
    <property type="match status" value="1"/>
</dbReference>
<dbReference type="InterPro" id="IPR006674">
    <property type="entry name" value="HD_domain"/>
</dbReference>
<evidence type="ECO:0000259" key="3">
    <source>
        <dbReference type="PROSITE" id="PS50110"/>
    </source>
</evidence>
<feature type="domain" description="HD-GYP" evidence="5">
    <location>
        <begin position="146"/>
        <end position="343"/>
    </location>
</feature>
<feature type="domain" description="Response regulatory" evidence="3">
    <location>
        <begin position="2"/>
        <end position="119"/>
    </location>
</feature>
<evidence type="ECO:0000256" key="1">
    <source>
        <dbReference type="PROSITE-ProRule" id="PRU00169"/>
    </source>
</evidence>
<dbReference type="InterPro" id="IPR001789">
    <property type="entry name" value="Sig_transdc_resp-reg_receiver"/>
</dbReference>
<dbReference type="CDD" id="cd00077">
    <property type="entry name" value="HDc"/>
    <property type="match status" value="1"/>
</dbReference>
<reference evidence="6 7" key="1">
    <citation type="submission" date="2019-04" db="EMBL/GenBank/DDBJ databases">
        <title>Rhizobium terrae sp. nov., isolated from a paddy soil.</title>
        <authorList>
            <person name="Lin S.-Y."/>
            <person name="Hameed A."/>
            <person name="Huang H.-I."/>
            <person name="Young C.-C."/>
        </authorList>
    </citation>
    <scope>NUCLEOTIDE SEQUENCE [LARGE SCALE GENOMIC DNA]</scope>
    <source>
        <strain evidence="6 7">CC-HIH110</strain>
    </source>
</reference>
<dbReference type="InterPro" id="IPR037522">
    <property type="entry name" value="HD_GYP_dom"/>
</dbReference>
<proteinExistence type="predicted"/>
<dbReference type="CDD" id="cd17551">
    <property type="entry name" value="REC_RpfG-like"/>
    <property type="match status" value="1"/>
</dbReference>
<dbReference type="SMART" id="SM00448">
    <property type="entry name" value="REC"/>
    <property type="match status" value="1"/>
</dbReference>
<dbReference type="Pfam" id="PF13487">
    <property type="entry name" value="HD_5"/>
    <property type="match status" value="1"/>
</dbReference>
<sequence>MKVVLIDDSRSVLLALRHELEQLDGIHVHAFEDPEQAIAECAQQNFDLVLVDYNMPKLTGIDVIRALRAMPAYDLVSIVMITSETERLLKVSAIEAGATDFLHKPVDMVELKARVKNLMNLRRAHLELASRAEGLVAVVHAKSIELAASEEEIIWRLARAIEYRDGATGDHVSRVAQIALLIAQDLNLDPDLCRRIYLAAPLHDIGKIGIPDDILAKPGHLTPAERAIMRQHVDIGVKILENGTSDLLLVAERIAGGHHERWDGQGYPKGLCGEDIPIEARIVALADVFDALCSPRSYKAAWTPHDALVHIFREKGHHFDPACVDAFERQWTKISAIMATHEDLSVKLRIAATPPLSKDQHSEPHPQYAGRGRS</sequence>
<evidence type="ECO:0000259" key="4">
    <source>
        <dbReference type="PROSITE" id="PS51831"/>
    </source>
</evidence>
<evidence type="ECO:0000313" key="7">
    <source>
        <dbReference type="Proteomes" id="UP000310754"/>
    </source>
</evidence>
<evidence type="ECO:0000313" key="6">
    <source>
        <dbReference type="EMBL" id="THF50262.1"/>
    </source>
</evidence>
<dbReference type="InterPro" id="IPR052020">
    <property type="entry name" value="Cyclic_di-GMP/3'3'-cGAMP_PDE"/>
</dbReference>
<dbReference type="PROSITE" id="PS51832">
    <property type="entry name" value="HD_GYP"/>
    <property type="match status" value="1"/>
</dbReference>